<dbReference type="GO" id="GO:0046872">
    <property type="term" value="F:metal ion binding"/>
    <property type="evidence" value="ECO:0007669"/>
    <property type="project" value="UniProtKB-KW"/>
</dbReference>
<feature type="binding site" evidence="9">
    <location>
        <position position="307"/>
    </location>
    <ligand>
        <name>K(+)</name>
        <dbReference type="ChEBI" id="CHEBI:29103"/>
    </ligand>
</feature>
<dbReference type="PANTHER" id="PTHR10584">
    <property type="entry name" value="SUGAR KINASE"/>
    <property type="match status" value="1"/>
</dbReference>
<feature type="binding site" evidence="9">
    <location>
        <position position="309"/>
    </location>
    <ligand>
        <name>K(+)</name>
        <dbReference type="ChEBI" id="CHEBI:29103"/>
    </ligand>
</feature>
<comment type="function">
    <text evidence="9">Catalyzes the phosphorylation of ribose at O-5 in a reaction requiring ATP and magnesium. The resulting D-ribose-5-phosphate can then be used either for sythesis of nucleotides, histidine, and tryptophan, or as a component of the pentose phosphate pathway.</text>
</comment>
<comment type="catalytic activity">
    <reaction evidence="9">
        <text>D-ribose + ATP = D-ribose 5-phosphate + ADP + H(+)</text>
        <dbReference type="Rhea" id="RHEA:13697"/>
        <dbReference type="ChEBI" id="CHEBI:15378"/>
        <dbReference type="ChEBI" id="CHEBI:30616"/>
        <dbReference type="ChEBI" id="CHEBI:47013"/>
        <dbReference type="ChEBI" id="CHEBI:78346"/>
        <dbReference type="ChEBI" id="CHEBI:456216"/>
        <dbReference type="EC" id="2.7.1.15"/>
    </reaction>
</comment>
<feature type="binding site" evidence="9">
    <location>
        <position position="274"/>
    </location>
    <ligand>
        <name>substrate</name>
    </ligand>
</feature>
<evidence type="ECO:0000259" key="10">
    <source>
        <dbReference type="Pfam" id="PF00294"/>
    </source>
</evidence>
<dbReference type="InterPro" id="IPR029056">
    <property type="entry name" value="Ribokinase-like"/>
</dbReference>
<dbReference type="HAMAP" id="MF_01987">
    <property type="entry name" value="Ribokinase"/>
    <property type="match status" value="1"/>
</dbReference>
<dbReference type="CDD" id="cd01174">
    <property type="entry name" value="ribokinase"/>
    <property type="match status" value="1"/>
</dbReference>
<keyword evidence="6 9" id="KW-0460">Magnesium</keyword>
<feature type="domain" description="Carbohydrate kinase PfkB" evidence="10">
    <location>
        <begin position="10"/>
        <end position="316"/>
    </location>
</feature>
<keyword evidence="9" id="KW-0963">Cytoplasm</keyword>
<dbReference type="InterPro" id="IPR002139">
    <property type="entry name" value="Ribo/fructo_kinase"/>
</dbReference>
<dbReference type="OrthoDB" id="9775849at2"/>
<dbReference type="AlphaFoldDB" id="A0A1W2CRV8"/>
<comment type="pathway">
    <text evidence="9">Carbohydrate metabolism; D-ribose degradation; D-ribose 5-phosphate from beta-D-ribopyranose: step 2/2.</text>
</comment>
<evidence type="ECO:0000256" key="3">
    <source>
        <dbReference type="ARBA" id="ARBA00022741"/>
    </source>
</evidence>
<dbReference type="Gene3D" id="3.40.1190.20">
    <property type="match status" value="1"/>
</dbReference>
<name>A0A1W2CRV8_9HYPH</name>
<dbReference type="Proteomes" id="UP000192656">
    <property type="component" value="Unassembled WGS sequence"/>
</dbReference>
<dbReference type="SUPFAM" id="SSF53613">
    <property type="entry name" value="Ribokinase-like"/>
    <property type="match status" value="1"/>
</dbReference>
<evidence type="ECO:0000256" key="1">
    <source>
        <dbReference type="ARBA" id="ARBA00022679"/>
    </source>
</evidence>
<comment type="activity regulation">
    <text evidence="9">Activated by a monovalent cation that binds near, but not in, the active site. The most likely occupant of the site in vivo is potassium. Ion binding induces a conformational change that may alter substrate affinity.</text>
</comment>
<keyword evidence="12" id="KW-1185">Reference proteome</keyword>
<dbReference type="PANTHER" id="PTHR10584:SF166">
    <property type="entry name" value="RIBOKINASE"/>
    <property type="match status" value="1"/>
</dbReference>
<feature type="binding site" evidence="9">
    <location>
        <begin position="241"/>
        <end position="246"/>
    </location>
    <ligand>
        <name>ATP</name>
        <dbReference type="ChEBI" id="CHEBI:30616"/>
    </ligand>
</feature>
<comment type="caution">
    <text evidence="9">Lacks conserved residue(s) required for the propagation of feature annotation.</text>
</comment>
<feature type="binding site" evidence="9">
    <location>
        <position position="268"/>
    </location>
    <ligand>
        <name>K(+)</name>
        <dbReference type="ChEBI" id="CHEBI:29103"/>
    </ligand>
</feature>
<keyword evidence="3 9" id="KW-0547">Nucleotide-binding</keyword>
<dbReference type="STRING" id="937218.SAMN06297251_11184"/>
<keyword evidence="5 9" id="KW-0067">ATP-binding</keyword>
<proteinExistence type="inferred from homology"/>
<feature type="binding site" evidence="9">
    <location>
        <position position="304"/>
    </location>
    <ligand>
        <name>K(+)</name>
        <dbReference type="ChEBI" id="CHEBI:29103"/>
    </ligand>
</feature>
<feature type="binding site" evidence="9">
    <location>
        <begin position="273"/>
        <end position="274"/>
    </location>
    <ligand>
        <name>ATP</name>
        <dbReference type="ChEBI" id="CHEBI:30616"/>
    </ligand>
</feature>
<keyword evidence="1 9" id="KW-0808">Transferase</keyword>
<dbReference type="PRINTS" id="PR00990">
    <property type="entry name" value="RIBOKINASE"/>
</dbReference>
<dbReference type="GO" id="GO:0005524">
    <property type="term" value="F:ATP binding"/>
    <property type="evidence" value="ECO:0007669"/>
    <property type="project" value="UniProtKB-UniRule"/>
</dbReference>
<organism evidence="11 12">
    <name type="scientific">Fulvimarina manganoxydans</name>
    <dbReference type="NCBI Taxonomy" id="937218"/>
    <lineage>
        <taxon>Bacteria</taxon>
        <taxon>Pseudomonadati</taxon>
        <taxon>Pseudomonadota</taxon>
        <taxon>Alphaproteobacteria</taxon>
        <taxon>Hyphomicrobiales</taxon>
        <taxon>Aurantimonadaceae</taxon>
        <taxon>Fulvimarina</taxon>
    </lineage>
</organism>
<dbReference type="GO" id="GO:0019303">
    <property type="term" value="P:D-ribose catabolic process"/>
    <property type="evidence" value="ECO:0007669"/>
    <property type="project" value="UniProtKB-UniRule"/>
</dbReference>
<evidence type="ECO:0000256" key="9">
    <source>
        <dbReference type="HAMAP-Rule" id="MF_01987"/>
    </source>
</evidence>
<dbReference type="GO" id="GO:0004747">
    <property type="term" value="F:ribokinase activity"/>
    <property type="evidence" value="ECO:0007669"/>
    <property type="project" value="UniProtKB-UniRule"/>
</dbReference>
<keyword evidence="2 9" id="KW-0479">Metal-binding</keyword>
<dbReference type="UniPathway" id="UPA00916">
    <property type="reaction ID" value="UER00889"/>
</dbReference>
<comment type="subunit">
    <text evidence="9">Homodimer.</text>
</comment>
<comment type="subcellular location">
    <subcellularLocation>
        <location evidence="9">Cytoplasm</location>
    </subcellularLocation>
</comment>
<dbReference type="GO" id="GO:0005829">
    <property type="term" value="C:cytosol"/>
    <property type="evidence" value="ECO:0007669"/>
    <property type="project" value="TreeGrafter"/>
</dbReference>
<reference evidence="11 12" key="1">
    <citation type="submission" date="2017-04" db="EMBL/GenBank/DDBJ databases">
        <authorList>
            <person name="Afonso C.L."/>
            <person name="Miller P.J."/>
            <person name="Scott M.A."/>
            <person name="Spackman E."/>
            <person name="Goraichik I."/>
            <person name="Dimitrov K.M."/>
            <person name="Suarez D.L."/>
            <person name="Swayne D.E."/>
        </authorList>
    </citation>
    <scope>NUCLEOTIDE SEQUENCE [LARGE SCALE GENOMIC DNA]</scope>
    <source>
        <strain evidence="11 12">CGMCC 1.10972</strain>
    </source>
</reference>
<dbReference type="RefSeq" id="WP_084410509.1">
    <property type="nucleotide sequence ID" value="NZ_FWXR01000011.1"/>
</dbReference>
<evidence type="ECO:0000256" key="6">
    <source>
        <dbReference type="ARBA" id="ARBA00022842"/>
    </source>
</evidence>
<gene>
    <name evidence="9" type="primary">rbsK</name>
    <name evidence="11" type="ORF">SAMN06297251_11184</name>
</gene>
<dbReference type="EC" id="2.7.1.15" evidence="9"/>
<dbReference type="InterPro" id="IPR011611">
    <property type="entry name" value="PfkB_dom"/>
</dbReference>
<comment type="cofactor">
    <cofactor evidence="9">
        <name>Mg(2+)</name>
        <dbReference type="ChEBI" id="CHEBI:18420"/>
    </cofactor>
    <text evidence="9">Requires a divalent cation, most likely magnesium in vivo, as an electrophilic catalyst to aid phosphoryl group transfer. It is the chelate of the metal and the nucleotide that is the actual substrate.</text>
</comment>
<dbReference type="Pfam" id="PF00294">
    <property type="entry name" value="PfkB"/>
    <property type="match status" value="1"/>
</dbReference>
<evidence type="ECO:0000313" key="11">
    <source>
        <dbReference type="EMBL" id="SMC87933.1"/>
    </source>
</evidence>
<dbReference type="InterPro" id="IPR011877">
    <property type="entry name" value="Ribokinase"/>
</dbReference>
<evidence type="ECO:0000256" key="7">
    <source>
        <dbReference type="ARBA" id="ARBA00022958"/>
    </source>
</evidence>
<feature type="binding site" evidence="9">
    <location>
        <position position="196"/>
    </location>
    <ligand>
        <name>ATP</name>
        <dbReference type="ChEBI" id="CHEBI:30616"/>
    </ligand>
</feature>
<accession>A0A1W2CRV8</accession>
<feature type="binding site" evidence="9">
    <location>
        <begin position="18"/>
        <end position="20"/>
    </location>
    <ligand>
        <name>substrate</name>
    </ligand>
</feature>
<evidence type="ECO:0000313" key="12">
    <source>
        <dbReference type="Proteomes" id="UP000192656"/>
    </source>
</evidence>
<evidence type="ECO:0000256" key="2">
    <source>
        <dbReference type="ARBA" id="ARBA00022723"/>
    </source>
</evidence>
<sequence length="330" mass="33618">MVEMRGDKPSVLVFGSLNVDWVCRVERIAPPGETVLSPTYTQLFGGKGANQAVAAARAGEDMVAVAMVGAVGEDDLGEAVIANLAENGIDTAGILRSVEPTGAAFISIDKHGENAITVASGANRAPSAASVPAFALNARTVLALQMEVPEAASRDVARLVRQAGGRTVLNLAPVPPDLDDKRLRALCESIDWLIVNESELAAAARCLEGSIDAPHDIQTPEETAALARRLSSALSVGIVATLGPRGVVAIPLAGEVVTVPALRVQAEDTTGAGDTFCGVFSTALAEGLEVKDALSRAAAAASLACRKVGAQSAMPKRAEIDAALAGAADG</sequence>
<feature type="binding site" evidence="9">
    <location>
        <position position="147"/>
    </location>
    <ligand>
        <name>substrate</name>
    </ligand>
</feature>
<keyword evidence="7 9" id="KW-0630">Potassium</keyword>
<evidence type="ECO:0000256" key="8">
    <source>
        <dbReference type="ARBA" id="ARBA00023277"/>
    </source>
</evidence>
<keyword evidence="8 9" id="KW-0119">Carbohydrate metabolism</keyword>
<feature type="active site" description="Proton acceptor" evidence="9">
    <location>
        <position position="274"/>
    </location>
</feature>
<feature type="binding site" evidence="9">
    <location>
        <position position="270"/>
    </location>
    <ligand>
        <name>K(+)</name>
        <dbReference type="ChEBI" id="CHEBI:29103"/>
    </ligand>
</feature>
<comment type="similarity">
    <text evidence="9">Belongs to the carbohydrate kinase PfkB family. Ribokinase subfamily.</text>
</comment>
<feature type="binding site" evidence="9">
    <location>
        <begin position="46"/>
        <end position="50"/>
    </location>
    <ligand>
        <name>substrate</name>
    </ligand>
</feature>
<evidence type="ECO:0000256" key="4">
    <source>
        <dbReference type="ARBA" id="ARBA00022777"/>
    </source>
</evidence>
<keyword evidence="4 9" id="KW-0418">Kinase</keyword>
<evidence type="ECO:0000256" key="5">
    <source>
        <dbReference type="ARBA" id="ARBA00022840"/>
    </source>
</evidence>
<dbReference type="EMBL" id="FWXR01000011">
    <property type="protein sequence ID" value="SMC87933.1"/>
    <property type="molecule type" value="Genomic_DNA"/>
</dbReference>
<protein>
    <recommendedName>
        <fullName evidence="9">Ribokinase</fullName>
        <shortName evidence="9">RK</shortName>
        <ecNumber evidence="9">2.7.1.15</ecNumber>
    </recommendedName>
</protein>